<reference evidence="2" key="1">
    <citation type="submission" date="2019-08" db="EMBL/GenBank/DDBJ databases">
        <title>The improved chromosome-level genome for the pearl oyster Pinctada fucata martensii using PacBio sequencing and Hi-C.</title>
        <authorList>
            <person name="Zheng Z."/>
        </authorList>
    </citation>
    <scope>NUCLEOTIDE SEQUENCE</scope>
    <source>
        <strain evidence="2">ZZ-2019</strain>
        <tissue evidence="2">Adductor muscle</tissue>
    </source>
</reference>
<organism evidence="2 3">
    <name type="scientific">Pinctada imbricata</name>
    <name type="common">Atlantic pearl-oyster</name>
    <name type="synonym">Pinctada martensii</name>
    <dbReference type="NCBI Taxonomy" id="66713"/>
    <lineage>
        <taxon>Eukaryota</taxon>
        <taxon>Metazoa</taxon>
        <taxon>Spiralia</taxon>
        <taxon>Lophotrochozoa</taxon>
        <taxon>Mollusca</taxon>
        <taxon>Bivalvia</taxon>
        <taxon>Autobranchia</taxon>
        <taxon>Pteriomorphia</taxon>
        <taxon>Pterioida</taxon>
        <taxon>Pterioidea</taxon>
        <taxon>Pteriidae</taxon>
        <taxon>Pinctada</taxon>
    </lineage>
</organism>
<evidence type="ECO:0000313" key="3">
    <source>
        <dbReference type="Proteomes" id="UP001186944"/>
    </source>
</evidence>
<evidence type="ECO:0000256" key="1">
    <source>
        <dbReference type="SAM" id="MobiDB-lite"/>
    </source>
</evidence>
<gene>
    <name evidence="2" type="ORF">FSP39_020668</name>
</gene>
<dbReference type="AlphaFoldDB" id="A0AA88Y1Q3"/>
<keyword evidence="3" id="KW-1185">Reference proteome</keyword>
<comment type="caution">
    <text evidence="2">The sequence shown here is derived from an EMBL/GenBank/DDBJ whole genome shotgun (WGS) entry which is preliminary data.</text>
</comment>
<feature type="region of interest" description="Disordered" evidence="1">
    <location>
        <begin position="1"/>
        <end position="21"/>
    </location>
</feature>
<accession>A0AA88Y1Q3</accession>
<dbReference type="Proteomes" id="UP001186944">
    <property type="component" value="Unassembled WGS sequence"/>
</dbReference>
<name>A0AA88Y1Q3_PINIB</name>
<feature type="compositionally biased region" description="Basic and acidic residues" evidence="1">
    <location>
        <begin position="1"/>
        <end position="19"/>
    </location>
</feature>
<proteinExistence type="predicted"/>
<sequence length="274" mass="30901">MEETEVKSTITQEKDEIQKETSTISVTNGIISTQAEGPESQNKEHGNVTRTQIVNPRQLSNVLVPGAVKAEGSTVCSSLVRHIYVVLRRTKAKRIISKLSDIPEDDLLDVLKSVSSELSIAYQYQIAILADDAEVYRAADFAVSCIMTHLRSKQSLFNPTEALQAVTEDTPSQYFPTGEYLRTKILKTDSIKGKRRQQWVLDEIFKQPGIRIPEPDGSGYKYYDCFTPYGYACRPEKYGFRGPLHVWNETEGKYTMIPNDVTILFLPSPTRGRL</sequence>
<protein>
    <submittedName>
        <fullName evidence="2">Uncharacterized protein</fullName>
    </submittedName>
</protein>
<evidence type="ECO:0000313" key="2">
    <source>
        <dbReference type="EMBL" id="KAK3095908.1"/>
    </source>
</evidence>
<dbReference type="EMBL" id="VSWD01000008">
    <property type="protein sequence ID" value="KAK3095908.1"/>
    <property type="molecule type" value="Genomic_DNA"/>
</dbReference>